<dbReference type="PANTHER" id="PTHR34184">
    <property type="entry name" value="UPF0718 PROTEIN YCGR"/>
    <property type="match status" value="1"/>
</dbReference>
<feature type="compositionally biased region" description="Low complexity" evidence="7">
    <location>
        <begin position="78"/>
        <end position="96"/>
    </location>
</feature>
<feature type="region of interest" description="Disordered" evidence="7">
    <location>
        <begin position="1"/>
        <end position="142"/>
    </location>
</feature>
<evidence type="ECO:0000256" key="5">
    <source>
        <dbReference type="ARBA" id="ARBA00022989"/>
    </source>
</evidence>
<evidence type="ECO:0000256" key="6">
    <source>
        <dbReference type="ARBA" id="ARBA00023136"/>
    </source>
</evidence>
<evidence type="ECO:0000256" key="7">
    <source>
        <dbReference type="SAM" id="MobiDB-lite"/>
    </source>
</evidence>
<organism evidence="9 10">
    <name type="scientific">Streptomyces rubradiris</name>
    <name type="common">Streptomyces achromogenes subsp. rubradiris</name>
    <dbReference type="NCBI Taxonomy" id="285531"/>
    <lineage>
        <taxon>Bacteria</taxon>
        <taxon>Bacillati</taxon>
        <taxon>Actinomycetota</taxon>
        <taxon>Actinomycetes</taxon>
        <taxon>Kitasatosporales</taxon>
        <taxon>Streptomycetaceae</taxon>
        <taxon>Streptomyces</taxon>
    </lineage>
</organism>
<evidence type="ECO:0008006" key="11">
    <source>
        <dbReference type="Google" id="ProtNLM"/>
    </source>
</evidence>
<feature type="transmembrane region" description="Helical" evidence="8">
    <location>
        <begin position="170"/>
        <end position="192"/>
    </location>
</feature>
<keyword evidence="4 8" id="KW-0812">Transmembrane</keyword>
<dbReference type="PANTHER" id="PTHR34184:SF4">
    <property type="entry name" value="UPF0718 PROTEIN YCGR"/>
    <property type="match status" value="1"/>
</dbReference>
<feature type="transmembrane region" description="Helical" evidence="8">
    <location>
        <begin position="420"/>
        <end position="439"/>
    </location>
</feature>
<comment type="similarity">
    <text evidence="2">Belongs to the UPF0718 family.</text>
</comment>
<proteinExistence type="inferred from homology"/>
<dbReference type="InterPro" id="IPR005524">
    <property type="entry name" value="DUF318"/>
</dbReference>
<feature type="compositionally biased region" description="Gly residues" evidence="7">
    <location>
        <begin position="33"/>
        <end position="42"/>
    </location>
</feature>
<comment type="subcellular location">
    <subcellularLocation>
        <location evidence="1">Cell membrane</location>
        <topology evidence="1">Multi-pass membrane protein</topology>
    </subcellularLocation>
</comment>
<keyword evidence="3" id="KW-1003">Cell membrane</keyword>
<dbReference type="EMBL" id="BNEA01000015">
    <property type="protein sequence ID" value="GHI57475.1"/>
    <property type="molecule type" value="Genomic_DNA"/>
</dbReference>
<feature type="transmembrane region" description="Helical" evidence="8">
    <location>
        <begin position="280"/>
        <end position="303"/>
    </location>
</feature>
<keyword evidence="5 8" id="KW-1133">Transmembrane helix</keyword>
<feature type="transmembrane region" description="Helical" evidence="8">
    <location>
        <begin position="309"/>
        <end position="329"/>
    </location>
</feature>
<evidence type="ECO:0000256" key="2">
    <source>
        <dbReference type="ARBA" id="ARBA00006386"/>
    </source>
</evidence>
<reference evidence="10" key="1">
    <citation type="submission" date="2023-07" db="EMBL/GenBank/DDBJ databases">
        <title>Whole genome shotgun sequence of Streptomyces achromogenes subsp. rubradiris NBRC 14000.</title>
        <authorList>
            <person name="Komaki H."/>
            <person name="Tamura T."/>
        </authorList>
    </citation>
    <scope>NUCLEOTIDE SEQUENCE [LARGE SCALE GENOMIC DNA]</scope>
    <source>
        <strain evidence="10">NBRC 14000</strain>
    </source>
</reference>
<feature type="transmembrane region" description="Helical" evidence="8">
    <location>
        <begin position="204"/>
        <end position="226"/>
    </location>
</feature>
<name>A0ABQ3RNQ0_STRRR</name>
<evidence type="ECO:0000256" key="3">
    <source>
        <dbReference type="ARBA" id="ARBA00022475"/>
    </source>
</evidence>
<evidence type="ECO:0000256" key="1">
    <source>
        <dbReference type="ARBA" id="ARBA00004651"/>
    </source>
</evidence>
<evidence type="ECO:0000313" key="10">
    <source>
        <dbReference type="Proteomes" id="UP000646738"/>
    </source>
</evidence>
<gene>
    <name evidence="9" type="ORF">Srubr_73210</name>
</gene>
<dbReference type="InterPro" id="IPR052923">
    <property type="entry name" value="UPF0718"/>
</dbReference>
<feature type="transmembrane region" description="Helical" evidence="8">
    <location>
        <begin position="395"/>
        <end position="413"/>
    </location>
</feature>
<accession>A0ABQ3RNQ0</accession>
<evidence type="ECO:0000256" key="8">
    <source>
        <dbReference type="SAM" id="Phobius"/>
    </source>
</evidence>
<evidence type="ECO:0000256" key="4">
    <source>
        <dbReference type="ARBA" id="ARBA00022692"/>
    </source>
</evidence>
<protein>
    <recommendedName>
        <fullName evidence="11">Permease</fullName>
    </recommendedName>
</protein>
<keyword evidence="6 8" id="KW-0472">Membrane</keyword>
<dbReference type="Pfam" id="PF03773">
    <property type="entry name" value="ArsP_1"/>
    <property type="match status" value="1"/>
</dbReference>
<feature type="transmembrane region" description="Helical" evidence="8">
    <location>
        <begin position="364"/>
        <end position="383"/>
    </location>
</feature>
<feature type="transmembrane region" description="Helical" evidence="8">
    <location>
        <begin position="459"/>
        <end position="482"/>
    </location>
</feature>
<sequence>MREVGGVSPVPERRGSGEGERTGSGEGERRGPGEGNPPGGVAGLRAVPAPFPENPVRKASVLGAPSRTAPAPEPPAPEAAVPATPPRTTLTRTAPADVPTAGAPATETLAGEGPTAGSPTAGSPVAGSPVAENPVAGSPVVENPVAENPVVDAPAPRTPAPPPSPAPPPFWPLLLLGAAVLPGVVVFLLGRWGDAPAVQAWRTVCLAVTVQALPFLVLGTALSGAINAFVPESVFRRVLPRRPALAVPVAGVAGVVLPGCECASVPVAGSLISRGVTPAAAFAFLLSAPAVNPVVLTATAIAFPGNPAMVLARLLASLATAVVMGWLWLRFGRAEWLRPAARHTGHRAGHSRWEEFRRGFQHDFLHAGGFLVVGAMAAATFNVTVPGSVLDTFSASPWLSVLFLAALAIVLAVCSEADAFLAASLTGFPPVARLAFMVVGPMVDLKLIALQAGTFGRAFAVRFSAATAVVAVACSALTAGVLL</sequence>
<evidence type="ECO:0000313" key="9">
    <source>
        <dbReference type="EMBL" id="GHI57475.1"/>
    </source>
</evidence>
<feature type="compositionally biased region" description="Basic and acidic residues" evidence="7">
    <location>
        <begin position="11"/>
        <end position="32"/>
    </location>
</feature>
<dbReference type="Proteomes" id="UP000646738">
    <property type="component" value="Unassembled WGS sequence"/>
</dbReference>
<comment type="caution">
    <text evidence="9">The sequence shown here is derived from an EMBL/GenBank/DDBJ whole genome shotgun (WGS) entry which is preliminary data.</text>
</comment>
<keyword evidence="10" id="KW-1185">Reference proteome</keyword>
<feature type="transmembrane region" description="Helical" evidence="8">
    <location>
        <begin position="246"/>
        <end position="268"/>
    </location>
</feature>